<dbReference type="RefSeq" id="WP_268041803.1">
    <property type="nucleotide sequence ID" value="NZ_CP104064.1"/>
</dbReference>
<accession>A0ABY6YZ90</accession>
<evidence type="ECO:0000313" key="2">
    <source>
        <dbReference type="Proteomes" id="UP001164803"/>
    </source>
</evidence>
<proteinExistence type="predicted"/>
<sequence length="65" mass="7334">MNDFIDLIQLQMDNRGLTMEQLYDAVNAIGKRKGYMTFVGGLEWHGEERIASARDGDTELAYHGA</sequence>
<reference evidence="1" key="1">
    <citation type="submission" date="2022-08" db="EMBL/GenBank/DDBJ databases">
        <title>Alicyclobacillus dauci DSM2870, complete genome.</title>
        <authorList>
            <person name="Wang Q."/>
            <person name="Cai R."/>
            <person name="Wang Z."/>
        </authorList>
    </citation>
    <scope>NUCLEOTIDE SEQUENCE</scope>
    <source>
        <strain evidence="1">DSM 28700</strain>
    </source>
</reference>
<gene>
    <name evidence="1" type="ORF">NZD86_11815</name>
</gene>
<keyword evidence="2" id="KW-1185">Reference proteome</keyword>
<dbReference type="EMBL" id="CP104064">
    <property type="protein sequence ID" value="WAH35015.1"/>
    <property type="molecule type" value="Genomic_DNA"/>
</dbReference>
<name>A0ABY6YZ90_9BACL</name>
<evidence type="ECO:0000313" key="1">
    <source>
        <dbReference type="EMBL" id="WAH35015.1"/>
    </source>
</evidence>
<dbReference type="Proteomes" id="UP001164803">
    <property type="component" value="Chromosome"/>
</dbReference>
<organism evidence="1 2">
    <name type="scientific">Alicyclobacillus dauci</name>
    <dbReference type="NCBI Taxonomy" id="1475485"/>
    <lineage>
        <taxon>Bacteria</taxon>
        <taxon>Bacillati</taxon>
        <taxon>Bacillota</taxon>
        <taxon>Bacilli</taxon>
        <taxon>Bacillales</taxon>
        <taxon>Alicyclobacillaceae</taxon>
        <taxon>Alicyclobacillus</taxon>
    </lineage>
</organism>
<protein>
    <submittedName>
        <fullName evidence="1">Uncharacterized protein</fullName>
    </submittedName>
</protein>